<keyword evidence="1" id="KW-0677">Repeat</keyword>
<dbReference type="PANTHER" id="PTHR22895">
    <property type="entry name" value="ARMADILLO REPEAT-CONTAINING PROTEIN 6"/>
    <property type="match status" value="1"/>
</dbReference>
<dbReference type="EnsemblMetazoa" id="AALB005593-RA">
    <property type="protein sequence ID" value="AALB005593-PA"/>
    <property type="gene ID" value="AALB005593"/>
</dbReference>
<feature type="domain" description="tRNA-splicing endonuclease subunit Sen54 N-terminal" evidence="2">
    <location>
        <begin position="531"/>
        <end position="595"/>
    </location>
</feature>
<reference evidence="3 4" key="1">
    <citation type="journal article" date="2017" name="G3 (Bethesda)">
        <title>The Physical Genome Mapping of Anopheles albimanus Corrected Scaffold Misassemblies and Identified Interarm Rearrangements in Genus Anopheles.</title>
        <authorList>
            <person name="Artemov G.N."/>
            <person name="Peery A.N."/>
            <person name="Jiang X."/>
            <person name="Tu Z."/>
            <person name="Stegniy V.N."/>
            <person name="Sharakhova M.V."/>
            <person name="Sharakhov I.V."/>
        </authorList>
    </citation>
    <scope>NUCLEOTIDE SEQUENCE [LARGE SCALE GENOMIC DNA]</scope>
    <source>
        <strain evidence="3 4">ALBI9_A</strain>
    </source>
</reference>
<evidence type="ECO:0000313" key="4">
    <source>
        <dbReference type="Proteomes" id="UP000069272"/>
    </source>
</evidence>
<reference evidence="3" key="2">
    <citation type="submission" date="2022-08" db="UniProtKB">
        <authorList>
            <consortium name="EnsemblMetazoa"/>
        </authorList>
    </citation>
    <scope>IDENTIFICATION</scope>
    <source>
        <strain evidence="3">STECLA/ALBI9_A</strain>
    </source>
</reference>
<dbReference type="Proteomes" id="UP000069272">
    <property type="component" value="Chromosome 3L"/>
</dbReference>
<dbReference type="Pfam" id="PF12928">
    <property type="entry name" value="tRNA_int_end_N2"/>
    <property type="match status" value="1"/>
</dbReference>
<name>A0A182FGF2_ANOAL</name>
<dbReference type="STRING" id="7167.A0A182FGF2"/>
<dbReference type="VEuPathDB" id="VectorBase:AALB005593"/>
<dbReference type="InterPro" id="IPR000225">
    <property type="entry name" value="Armadillo"/>
</dbReference>
<dbReference type="InterPro" id="IPR011989">
    <property type="entry name" value="ARM-like"/>
</dbReference>
<dbReference type="InterPro" id="IPR024336">
    <property type="entry name" value="tRNA_splic_suSen54_N"/>
</dbReference>
<evidence type="ECO:0000259" key="2">
    <source>
        <dbReference type="Pfam" id="PF12928"/>
    </source>
</evidence>
<dbReference type="SMART" id="SM00185">
    <property type="entry name" value="ARM"/>
    <property type="match status" value="3"/>
</dbReference>
<sequence length="801" mass="91233">MTNKIPFSIHTLEFTRRRTAMAKVITQETFDEVMKENIVEFSMSVEEAREETIKQFEAQGIHLGNIIKDLKLNPDTGVPMLNECCDQLKLIVDQHINENEAEKVSQQLGVIIEECKQSVPHRVLAAKLGAYEFVVKALHSNEALNDEVRLKLIATANAIINKQPDVFDIASLSVILELLKGATDQKTVCELLKWLQKACLLHEMNRQTIMQETLTVTTLKGLLTRIEPEIIRNACTLLRFLILDDDIRVEFGKAHEHARLLAGEMLTEITQLLTTFKSDQDTVCELILTIASLTVRNEFCQTVEEAGGLKFLLDAMVEFDDSVKVLREACKLLKALAGNDTVKKQIIECGAAPLLESALNRHKSNETFARHALVCLSTLALRDPGNSKALFETGIAETIVQTMKIHPTSKVVQRNGAWAIRNMVSRSREQCDTFIVHGAEEVLNKALTDHPSIANDIKSVNKQRKTLIPRGEAAHMAEREKSSLLSGSELLQHHTATYEVNAEFTRLVSTEDLDAARQHDLARMRDDLRRLLAQQRVSKSECISEGVWENENHRVRIVRAEGKWQAFGYEDSSGKYVDSYEALFLMEMNRLIVKWNEVVVSIEQGYSLFLGSHHSSYLSLEEYQVYSLLNRAGYFVLRYDADRVAYQPQEVDMISVEERCVWSNLHEMLHQPNPREAVNEKEKHASMYETVRNSMLRYKEHISGPAVSLEVPIFPQTDESYEPIPKKPHLEENDCFALVDRFRRMFQRFDIIRSTTEEEFGRSEGSNESVLRLTFELFSSDAHGFKKSLPPLPIARILVRK</sequence>
<dbReference type="VEuPathDB" id="VectorBase:AALB20_036394"/>
<dbReference type="InterPro" id="IPR016024">
    <property type="entry name" value="ARM-type_fold"/>
</dbReference>
<protein>
    <submittedName>
        <fullName evidence="3">tRNA_int_end_N2 domain-containing protein</fullName>
    </submittedName>
</protein>
<organism evidence="3 4">
    <name type="scientific">Anopheles albimanus</name>
    <name type="common">New world malaria mosquito</name>
    <dbReference type="NCBI Taxonomy" id="7167"/>
    <lineage>
        <taxon>Eukaryota</taxon>
        <taxon>Metazoa</taxon>
        <taxon>Ecdysozoa</taxon>
        <taxon>Arthropoda</taxon>
        <taxon>Hexapoda</taxon>
        <taxon>Insecta</taxon>
        <taxon>Pterygota</taxon>
        <taxon>Neoptera</taxon>
        <taxon>Endopterygota</taxon>
        <taxon>Diptera</taxon>
        <taxon>Nematocera</taxon>
        <taxon>Culicoidea</taxon>
        <taxon>Culicidae</taxon>
        <taxon>Anophelinae</taxon>
        <taxon>Anopheles</taxon>
    </lineage>
</organism>
<keyword evidence="4" id="KW-1185">Reference proteome</keyword>
<dbReference type="AlphaFoldDB" id="A0A182FGF2"/>
<evidence type="ECO:0000313" key="3">
    <source>
        <dbReference type="EnsemblMetazoa" id="AALB005593-PA"/>
    </source>
</evidence>
<dbReference type="PANTHER" id="PTHR22895:SF0">
    <property type="entry name" value="ARMADILLO REPEAT-CONTAINING PROTEIN 6"/>
    <property type="match status" value="1"/>
</dbReference>
<dbReference type="Gene3D" id="1.25.10.10">
    <property type="entry name" value="Leucine-rich Repeat Variant"/>
    <property type="match status" value="1"/>
</dbReference>
<evidence type="ECO:0000256" key="1">
    <source>
        <dbReference type="ARBA" id="ARBA00022737"/>
    </source>
</evidence>
<accession>A0A182FGF2</accession>
<dbReference type="GO" id="GO:0002244">
    <property type="term" value="P:hematopoietic progenitor cell differentiation"/>
    <property type="evidence" value="ECO:0007669"/>
    <property type="project" value="TreeGrafter"/>
</dbReference>
<proteinExistence type="predicted"/>
<dbReference type="SUPFAM" id="SSF48371">
    <property type="entry name" value="ARM repeat"/>
    <property type="match status" value="1"/>
</dbReference>